<sequence>MGYTLTSGLIFGGFFAYMSASPFVLQDLYGLSAQEYSYSFAVNATGVIIAPLFAERLAKKLGEIKIFLHVLLLASVILLCSILFKADLAFILLAFFLIFACMGVISMLCNSLALQSQGQHAGSASVLLGLVPFILGL</sequence>
<dbReference type="AlphaFoldDB" id="A0A7W1XU06"/>
<gene>
    <name evidence="2" type="ORF">H2C83_12930</name>
</gene>
<keyword evidence="1" id="KW-0812">Transmembrane</keyword>
<dbReference type="SUPFAM" id="SSF103473">
    <property type="entry name" value="MFS general substrate transporter"/>
    <property type="match status" value="1"/>
</dbReference>
<dbReference type="InterPro" id="IPR036259">
    <property type="entry name" value="MFS_trans_sf"/>
</dbReference>
<feature type="transmembrane region" description="Helical" evidence="1">
    <location>
        <begin position="36"/>
        <end position="54"/>
    </location>
</feature>
<feature type="transmembrane region" description="Helical" evidence="1">
    <location>
        <begin position="90"/>
        <end position="109"/>
    </location>
</feature>
<dbReference type="Pfam" id="PF13347">
    <property type="entry name" value="MFS_2"/>
    <property type="match status" value="1"/>
</dbReference>
<comment type="caution">
    <text evidence="2">The sequence shown here is derived from an EMBL/GenBank/DDBJ whole genome shotgun (WGS) entry which is preliminary data.</text>
</comment>
<dbReference type="Proteomes" id="UP000538292">
    <property type="component" value="Unassembled WGS sequence"/>
</dbReference>
<keyword evidence="1" id="KW-0472">Membrane</keyword>
<proteinExistence type="predicted"/>
<dbReference type="Gene3D" id="1.20.1720.10">
    <property type="entry name" value="Multidrug resistance protein D"/>
    <property type="match status" value="1"/>
</dbReference>
<keyword evidence="1" id="KW-1133">Transmembrane helix</keyword>
<name>A0A7W1XU06_9BACL</name>
<evidence type="ECO:0000256" key="1">
    <source>
        <dbReference type="SAM" id="Phobius"/>
    </source>
</evidence>
<evidence type="ECO:0000313" key="3">
    <source>
        <dbReference type="Proteomes" id="UP000538292"/>
    </source>
</evidence>
<dbReference type="EMBL" id="JACEOL010000042">
    <property type="protein sequence ID" value="MBA4603206.1"/>
    <property type="molecule type" value="Genomic_DNA"/>
</dbReference>
<protein>
    <submittedName>
        <fullName evidence="2">MFS transporter</fullName>
    </submittedName>
</protein>
<organism evidence="2 3">
    <name type="scientific">Thermoactinomyces mirandus</name>
    <dbReference type="NCBI Taxonomy" id="2756294"/>
    <lineage>
        <taxon>Bacteria</taxon>
        <taxon>Bacillati</taxon>
        <taxon>Bacillota</taxon>
        <taxon>Bacilli</taxon>
        <taxon>Bacillales</taxon>
        <taxon>Thermoactinomycetaceae</taxon>
        <taxon>Thermoactinomyces</taxon>
    </lineage>
</organism>
<reference evidence="2 3" key="1">
    <citation type="submission" date="2020-07" db="EMBL/GenBank/DDBJ databases">
        <title>Thermoactinomyces phylogeny.</title>
        <authorList>
            <person name="Dunlap C."/>
        </authorList>
    </citation>
    <scope>NUCLEOTIDE SEQUENCE [LARGE SCALE GENOMIC DNA]</scope>
    <source>
        <strain evidence="2 3">AMNI-1</strain>
    </source>
</reference>
<evidence type="ECO:0000313" key="2">
    <source>
        <dbReference type="EMBL" id="MBA4603206.1"/>
    </source>
</evidence>
<accession>A0A7W1XU06</accession>
<feature type="transmembrane region" description="Helical" evidence="1">
    <location>
        <begin position="66"/>
        <end position="84"/>
    </location>
</feature>
<keyword evidence="3" id="KW-1185">Reference proteome</keyword>